<accession>A0A2J6QKE2</accession>
<reference evidence="2 3" key="1">
    <citation type="submission" date="2016-05" db="EMBL/GenBank/DDBJ databases">
        <title>A degradative enzymes factory behind the ericoid mycorrhizal symbiosis.</title>
        <authorList>
            <consortium name="DOE Joint Genome Institute"/>
            <person name="Martino E."/>
            <person name="Morin E."/>
            <person name="Grelet G."/>
            <person name="Kuo A."/>
            <person name="Kohler A."/>
            <person name="Daghino S."/>
            <person name="Barry K."/>
            <person name="Choi C."/>
            <person name="Cichocki N."/>
            <person name="Clum A."/>
            <person name="Copeland A."/>
            <person name="Hainaut M."/>
            <person name="Haridas S."/>
            <person name="Labutti K."/>
            <person name="Lindquist E."/>
            <person name="Lipzen A."/>
            <person name="Khouja H.-R."/>
            <person name="Murat C."/>
            <person name="Ohm R."/>
            <person name="Olson A."/>
            <person name="Spatafora J."/>
            <person name="Veneault-Fourrey C."/>
            <person name="Henrissat B."/>
            <person name="Grigoriev I."/>
            <person name="Martin F."/>
            <person name="Perotto S."/>
        </authorList>
    </citation>
    <scope>NUCLEOTIDE SEQUENCE [LARGE SCALE GENOMIC DNA]</scope>
    <source>
        <strain evidence="2 3">UAMH 7357</strain>
    </source>
</reference>
<organism evidence="2 3">
    <name type="scientific">Hyaloscypha hepaticicola</name>
    <dbReference type="NCBI Taxonomy" id="2082293"/>
    <lineage>
        <taxon>Eukaryota</taxon>
        <taxon>Fungi</taxon>
        <taxon>Dikarya</taxon>
        <taxon>Ascomycota</taxon>
        <taxon>Pezizomycotina</taxon>
        <taxon>Leotiomycetes</taxon>
        <taxon>Helotiales</taxon>
        <taxon>Hyaloscyphaceae</taxon>
        <taxon>Hyaloscypha</taxon>
    </lineage>
</organism>
<protein>
    <recommendedName>
        <fullName evidence="1">Heterokaryon incompatibility domain-containing protein</fullName>
    </recommendedName>
</protein>
<evidence type="ECO:0000313" key="2">
    <source>
        <dbReference type="EMBL" id="PMD26709.1"/>
    </source>
</evidence>
<dbReference type="InterPro" id="IPR010730">
    <property type="entry name" value="HET"/>
</dbReference>
<name>A0A2J6QKE2_9HELO</name>
<keyword evidence="3" id="KW-1185">Reference proteome</keyword>
<sequence>MDDLMQYEPENNFYRSLPGLHAFRLLILEPGHVSQPVSIRLQVVERATAPAYDAISYVWGDPKIRILWADAICINQSDLPERSNQVMFMGSLYSNASKVYICKGEARDGNDFHVQTVLNDAITLGPSSLPLLPDNHPIRNDWRWYALGILMESPWFSRTWVVQEAALANESIVLYGRAEFGYRNLVTVVRYLNSSTWAIKFILSASLIHIEWADWRVNVHGPAYSDKVYAFLGHPLAYPLTGTNLVRPDYRKTPAQVYLELSKALIQQTGLRVLTTVEHNQATILEDFPSWVTR</sequence>
<dbReference type="OrthoDB" id="2288928at2759"/>
<dbReference type="InterPro" id="IPR052895">
    <property type="entry name" value="HetReg/Transcr_Mod"/>
</dbReference>
<dbReference type="PANTHER" id="PTHR24148">
    <property type="entry name" value="ANKYRIN REPEAT DOMAIN-CONTAINING PROTEIN 39 HOMOLOG-RELATED"/>
    <property type="match status" value="1"/>
</dbReference>
<evidence type="ECO:0000259" key="1">
    <source>
        <dbReference type="Pfam" id="PF06985"/>
    </source>
</evidence>
<dbReference type="EMBL" id="KZ613467">
    <property type="protein sequence ID" value="PMD26709.1"/>
    <property type="molecule type" value="Genomic_DNA"/>
</dbReference>
<dbReference type="PANTHER" id="PTHR24148:SF64">
    <property type="entry name" value="HETEROKARYON INCOMPATIBILITY DOMAIN-CONTAINING PROTEIN"/>
    <property type="match status" value="1"/>
</dbReference>
<dbReference type="AlphaFoldDB" id="A0A2J6QKE2"/>
<dbReference type="Proteomes" id="UP000235672">
    <property type="component" value="Unassembled WGS sequence"/>
</dbReference>
<evidence type="ECO:0000313" key="3">
    <source>
        <dbReference type="Proteomes" id="UP000235672"/>
    </source>
</evidence>
<proteinExistence type="predicted"/>
<feature type="domain" description="Heterokaryon incompatibility" evidence="1">
    <location>
        <begin position="63"/>
        <end position="164"/>
    </location>
</feature>
<dbReference type="Pfam" id="PF06985">
    <property type="entry name" value="HET"/>
    <property type="match status" value="1"/>
</dbReference>
<dbReference type="STRING" id="1745343.A0A2J6QKE2"/>
<gene>
    <name evidence="2" type="ORF">NA56DRAFT_697947</name>
</gene>